<dbReference type="InterPro" id="IPR000014">
    <property type="entry name" value="PAS"/>
</dbReference>
<dbReference type="InterPro" id="IPR030828">
    <property type="entry name" value="HTH_TyrR"/>
</dbReference>
<dbReference type="GO" id="GO:0003677">
    <property type="term" value="F:DNA binding"/>
    <property type="evidence" value="ECO:0007669"/>
    <property type="project" value="UniProtKB-KW"/>
</dbReference>
<proteinExistence type="predicted"/>
<dbReference type="SMART" id="SM00382">
    <property type="entry name" value="AAA"/>
    <property type="match status" value="1"/>
</dbReference>
<dbReference type="SMART" id="SM00091">
    <property type="entry name" value="PAS"/>
    <property type="match status" value="1"/>
</dbReference>
<dbReference type="Proteomes" id="UP000215137">
    <property type="component" value="Chromosome"/>
</dbReference>
<dbReference type="Pfam" id="PF00989">
    <property type="entry name" value="PAS"/>
    <property type="match status" value="1"/>
</dbReference>
<reference evidence="11 12" key="1">
    <citation type="submission" date="2017-08" db="EMBL/GenBank/DDBJ databases">
        <title>Complete Genome Sequence of Bacillus kochii Oregon-R-modENCODE STRAIN BDGP4, isolated from Drosophila melanogaster gut.</title>
        <authorList>
            <person name="Wan K.H."/>
            <person name="Yu C."/>
            <person name="Park S."/>
            <person name="Hammonds A.S."/>
            <person name="Booth B.W."/>
            <person name="Celniker S.E."/>
        </authorList>
    </citation>
    <scope>NUCLEOTIDE SEQUENCE [LARGE SCALE GENOMIC DNA]</scope>
    <source>
        <strain evidence="11 12">BDGP4</strain>
    </source>
</reference>
<dbReference type="GO" id="GO:0005524">
    <property type="term" value="F:ATP binding"/>
    <property type="evidence" value="ECO:0007669"/>
    <property type="project" value="UniProtKB-KW"/>
</dbReference>
<dbReference type="AlphaFoldDB" id="A0A248TMD8"/>
<evidence type="ECO:0000256" key="1">
    <source>
        <dbReference type="ARBA" id="ARBA00022741"/>
    </source>
</evidence>
<keyword evidence="2" id="KW-0058">Aromatic hydrocarbons catabolism</keyword>
<dbReference type="RefSeq" id="WP_095372971.1">
    <property type="nucleotide sequence ID" value="NZ_CP022983.1"/>
</dbReference>
<dbReference type="KEGG" id="bko:CKF48_20075"/>
<evidence type="ECO:0000256" key="2">
    <source>
        <dbReference type="ARBA" id="ARBA00022797"/>
    </source>
</evidence>
<dbReference type="CDD" id="cd00130">
    <property type="entry name" value="PAS"/>
    <property type="match status" value="1"/>
</dbReference>
<feature type="domain" description="Sigma-54 factor interaction" evidence="8">
    <location>
        <begin position="246"/>
        <end position="476"/>
    </location>
</feature>
<dbReference type="OrthoDB" id="9771372at2"/>
<dbReference type="InterPro" id="IPR003593">
    <property type="entry name" value="AAA+_ATPase"/>
</dbReference>
<dbReference type="InterPro" id="IPR058031">
    <property type="entry name" value="AAA_lid_NorR"/>
</dbReference>
<dbReference type="Gene3D" id="1.10.8.60">
    <property type="match status" value="1"/>
</dbReference>
<dbReference type="InterPro" id="IPR002078">
    <property type="entry name" value="Sigma_54_int"/>
</dbReference>
<evidence type="ECO:0000313" key="12">
    <source>
        <dbReference type="Proteomes" id="UP000215137"/>
    </source>
</evidence>
<dbReference type="PANTHER" id="PTHR32071">
    <property type="entry name" value="TRANSCRIPTIONAL REGULATORY PROTEIN"/>
    <property type="match status" value="1"/>
</dbReference>
<dbReference type="SUPFAM" id="SSF55785">
    <property type="entry name" value="PYP-like sensor domain (PAS domain)"/>
    <property type="match status" value="1"/>
</dbReference>
<dbReference type="SUPFAM" id="SSF46689">
    <property type="entry name" value="Homeodomain-like"/>
    <property type="match status" value="1"/>
</dbReference>
<dbReference type="InterPro" id="IPR013767">
    <property type="entry name" value="PAS_fold"/>
</dbReference>
<organism evidence="11 12">
    <name type="scientific">Cytobacillus kochii</name>
    <dbReference type="NCBI Taxonomy" id="859143"/>
    <lineage>
        <taxon>Bacteria</taxon>
        <taxon>Bacillati</taxon>
        <taxon>Bacillota</taxon>
        <taxon>Bacilli</taxon>
        <taxon>Bacillales</taxon>
        <taxon>Bacillaceae</taxon>
        <taxon>Cytobacillus</taxon>
    </lineage>
</organism>
<name>A0A248TMD8_9BACI</name>
<feature type="coiled-coil region" evidence="7">
    <location>
        <begin position="211"/>
        <end position="245"/>
    </location>
</feature>
<dbReference type="GO" id="GO:0006355">
    <property type="term" value="P:regulation of DNA-templated transcription"/>
    <property type="evidence" value="ECO:0007669"/>
    <property type="project" value="InterPro"/>
</dbReference>
<dbReference type="Gene3D" id="3.40.50.300">
    <property type="entry name" value="P-loop containing nucleotide triphosphate hydrolases"/>
    <property type="match status" value="1"/>
</dbReference>
<dbReference type="InterPro" id="IPR025944">
    <property type="entry name" value="Sigma_54_int_dom_CS"/>
</dbReference>
<dbReference type="PROSITE" id="PS00675">
    <property type="entry name" value="SIGMA54_INTERACT_1"/>
    <property type="match status" value="1"/>
</dbReference>
<dbReference type="InterPro" id="IPR009057">
    <property type="entry name" value="Homeodomain-like_sf"/>
</dbReference>
<keyword evidence="3" id="KW-0067">ATP-binding</keyword>
<keyword evidence="7" id="KW-0175">Coiled coil</keyword>
<sequence length="558" mass="64003">MIVKNRSLLLTVETTLTGEIISMSESLRILIKGKPSTYIDDLFPRWNAYGNEKIKVAFLTDEDFLLFIRSQSGQHHYLYIGILSSELSQLMNKVSDLMKANTLLEAIIENSYDGIYLTDRNGNTILTNSAMERITGIPKDYYMNKKVDALIERGILESSLTKRVIEKKETISHVQFNRAGNESLLLTGSPVFDDTGEVESVVTNIRDLSQLIELQNALKEANKLNLSYRQEIERLKQNINIHQQSIVIESEKMKHVYETAERIVNVDATVLLLGDTGVGKDVLAKYIYETSNRRMKGKYIKLNCGAIPEELIESELFGYEKGAFTGADKQGKPGMFELADEGVLFLDEIGELPLASQVKLLRVIQEKEIQRVGGTKTKNVNVRLIAATNRDLKEMVNKGLFREDLYYRLNVITIEIPSLKDRREDIYPLIEYFLKQTNEKYHFNKDLHNDVKKFLYHYQWPGNIRELANLIERLVIVSQESIITMNDLPPEYQREIDFPYENEKIETLKDVVEAAEKKAIMKALKKCTTTYELASALHTSQPTISRKLKKYGIELIHL</sequence>
<evidence type="ECO:0000259" key="8">
    <source>
        <dbReference type="PROSITE" id="PS50045"/>
    </source>
</evidence>
<gene>
    <name evidence="11" type="ORF">CKF48_20075</name>
</gene>
<dbReference type="FunFam" id="3.40.50.300:FF:000006">
    <property type="entry name" value="DNA-binding transcriptional regulator NtrC"/>
    <property type="match status" value="1"/>
</dbReference>
<dbReference type="EMBL" id="CP022983">
    <property type="protein sequence ID" value="ASV69408.1"/>
    <property type="molecule type" value="Genomic_DNA"/>
</dbReference>
<dbReference type="Gene3D" id="1.10.10.60">
    <property type="entry name" value="Homeodomain-like"/>
    <property type="match status" value="1"/>
</dbReference>
<accession>A0A248TMD8</accession>
<dbReference type="PROSITE" id="PS50045">
    <property type="entry name" value="SIGMA54_INTERACT_4"/>
    <property type="match status" value="1"/>
</dbReference>
<dbReference type="PANTHER" id="PTHR32071:SF57">
    <property type="entry name" value="C4-DICARBOXYLATE TRANSPORT TRANSCRIPTIONAL REGULATORY PROTEIN DCTD"/>
    <property type="match status" value="1"/>
</dbReference>
<feature type="domain" description="PAS" evidence="9">
    <location>
        <begin position="100"/>
        <end position="145"/>
    </location>
</feature>
<dbReference type="SUPFAM" id="SSF52540">
    <property type="entry name" value="P-loop containing nucleoside triphosphate hydrolases"/>
    <property type="match status" value="1"/>
</dbReference>
<dbReference type="Gene3D" id="3.30.450.20">
    <property type="entry name" value="PAS domain"/>
    <property type="match status" value="1"/>
</dbReference>
<dbReference type="PROSITE" id="PS00688">
    <property type="entry name" value="SIGMA54_INTERACT_3"/>
    <property type="match status" value="1"/>
</dbReference>
<dbReference type="InterPro" id="IPR000700">
    <property type="entry name" value="PAS-assoc_C"/>
</dbReference>
<dbReference type="InterPro" id="IPR027417">
    <property type="entry name" value="P-loop_NTPase"/>
</dbReference>
<evidence type="ECO:0000259" key="10">
    <source>
        <dbReference type="PROSITE" id="PS50113"/>
    </source>
</evidence>
<protein>
    <recommendedName>
        <fullName evidence="6">HTH-type transcriptional regulatory protein TyrR</fullName>
    </recommendedName>
</protein>
<evidence type="ECO:0000256" key="6">
    <source>
        <dbReference type="ARBA" id="ARBA00029500"/>
    </source>
</evidence>
<evidence type="ECO:0000256" key="4">
    <source>
        <dbReference type="ARBA" id="ARBA00023015"/>
    </source>
</evidence>
<evidence type="ECO:0000259" key="9">
    <source>
        <dbReference type="PROSITE" id="PS50112"/>
    </source>
</evidence>
<dbReference type="Pfam" id="PF00158">
    <property type="entry name" value="Sigma54_activat"/>
    <property type="match status" value="1"/>
</dbReference>
<keyword evidence="4" id="KW-0805">Transcription regulation</keyword>
<feature type="domain" description="PAC" evidence="10">
    <location>
        <begin position="169"/>
        <end position="220"/>
    </location>
</feature>
<evidence type="ECO:0000256" key="3">
    <source>
        <dbReference type="ARBA" id="ARBA00022840"/>
    </source>
</evidence>
<dbReference type="PROSITE" id="PS50112">
    <property type="entry name" value="PAS"/>
    <property type="match status" value="1"/>
</dbReference>
<dbReference type="InterPro" id="IPR035965">
    <property type="entry name" value="PAS-like_dom_sf"/>
</dbReference>
<keyword evidence="1" id="KW-0547">Nucleotide-binding</keyword>
<dbReference type="InterPro" id="IPR025662">
    <property type="entry name" value="Sigma_54_int_dom_ATP-bd_1"/>
</dbReference>
<dbReference type="Pfam" id="PF18024">
    <property type="entry name" value="HTH_50"/>
    <property type="match status" value="1"/>
</dbReference>
<evidence type="ECO:0000256" key="5">
    <source>
        <dbReference type="ARBA" id="ARBA00023163"/>
    </source>
</evidence>
<dbReference type="PROSITE" id="PS50113">
    <property type="entry name" value="PAC"/>
    <property type="match status" value="1"/>
</dbReference>
<dbReference type="NCBIfam" id="TIGR00229">
    <property type="entry name" value="sensory_box"/>
    <property type="match status" value="1"/>
</dbReference>
<dbReference type="Pfam" id="PF25601">
    <property type="entry name" value="AAA_lid_14"/>
    <property type="match status" value="1"/>
</dbReference>
<keyword evidence="12" id="KW-1185">Reference proteome</keyword>
<keyword evidence="5" id="KW-0804">Transcription</keyword>
<evidence type="ECO:0000256" key="7">
    <source>
        <dbReference type="SAM" id="Coils"/>
    </source>
</evidence>
<dbReference type="CDD" id="cd00009">
    <property type="entry name" value="AAA"/>
    <property type="match status" value="1"/>
</dbReference>
<evidence type="ECO:0000313" key="11">
    <source>
        <dbReference type="EMBL" id="ASV69408.1"/>
    </source>
</evidence>